<evidence type="ECO:0000313" key="2">
    <source>
        <dbReference type="EnsemblPlants" id="OB04G31110.1"/>
    </source>
</evidence>
<feature type="compositionally biased region" description="Low complexity" evidence="1">
    <location>
        <begin position="47"/>
        <end position="59"/>
    </location>
</feature>
<feature type="region of interest" description="Disordered" evidence="1">
    <location>
        <begin position="47"/>
        <end position="66"/>
    </location>
</feature>
<dbReference type="Proteomes" id="UP000006038">
    <property type="component" value="Chromosome 4"/>
</dbReference>
<dbReference type="Gramene" id="OB04G31110.1">
    <property type="protein sequence ID" value="OB04G31110.1"/>
    <property type="gene ID" value="OB04G31110"/>
</dbReference>
<reference evidence="2" key="2">
    <citation type="submission" date="2013-04" db="UniProtKB">
        <authorList>
            <consortium name="EnsemblPlants"/>
        </authorList>
    </citation>
    <scope>IDENTIFICATION</scope>
</reference>
<evidence type="ECO:0000313" key="3">
    <source>
        <dbReference type="Proteomes" id="UP000006038"/>
    </source>
</evidence>
<evidence type="ECO:0000256" key="1">
    <source>
        <dbReference type="SAM" id="MobiDB-lite"/>
    </source>
</evidence>
<protein>
    <submittedName>
        <fullName evidence="2">Uncharacterized protein</fullName>
    </submittedName>
</protein>
<dbReference type="EnsemblPlants" id="OB04G31110.1">
    <property type="protein sequence ID" value="OB04G31110.1"/>
    <property type="gene ID" value="OB04G31110"/>
</dbReference>
<proteinExistence type="predicted"/>
<sequence length="117" mass="12603">MRCCCARKSCNNSWMLEMLVLDFSALRCDCCLLSVVFLFLPLKGFSSPLSSPASSSSSESSDDKLPLGRFSFFLTDGPDSDSRSCCCIVLARSVKTACSSSKKGHCLPFSGSDVSFP</sequence>
<dbReference type="HOGENOM" id="CLU_2088555_0_0_1"/>
<name>J3M136_ORYBR</name>
<accession>J3M136</accession>
<organism evidence="2">
    <name type="scientific">Oryza brachyantha</name>
    <name type="common">malo sina</name>
    <dbReference type="NCBI Taxonomy" id="4533"/>
    <lineage>
        <taxon>Eukaryota</taxon>
        <taxon>Viridiplantae</taxon>
        <taxon>Streptophyta</taxon>
        <taxon>Embryophyta</taxon>
        <taxon>Tracheophyta</taxon>
        <taxon>Spermatophyta</taxon>
        <taxon>Magnoliopsida</taxon>
        <taxon>Liliopsida</taxon>
        <taxon>Poales</taxon>
        <taxon>Poaceae</taxon>
        <taxon>BOP clade</taxon>
        <taxon>Oryzoideae</taxon>
        <taxon>Oryzeae</taxon>
        <taxon>Oryzinae</taxon>
        <taxon>Oryza</taxon>
    </lineage>
</organism>
<keyword evidence="3" id="KW-1185">Reference proteome</keyword>
<reference evidence="2" key="1">
    <citation type="journal article" date="2013" name="Nat. Commun.">
        <title>Whole-genome sequencing of Oryza brachyantha reveals mechanisms underlying Oryza genome evolution.</title>
        <authorList>
            <person name="Chen J."/>
            <person name="Huang Q."/>
            <person name="Gao D."/>
            <person name="Wang J."/>
            <person name="Lang Y."/>
            <person name="Liu T."/>
            <person name="Li B."/>
            <person name="Bai Z."/>
            <person name="Luis Goicoechea J."/>
            <person name="Liang C."/>
            <person name="Chen C."/>
            <person name="Zhang W."/>
            <person name="Sun S."/>
            <person name="Liao Y."/>
            <person name="Zhang X."/>
            <person name="Yang L."/>
            <person name="Song C."/>
            <person name="Wang M."/>
            <person name="Shi J."/>
            <person name="Liu G."/>
            <person name="Liu J."/>
            <person name="Zhou H."/>
            <person name="Zhou W."/>
            <person name="Yu Q."/>
            <person name="An N."/>
            <person name="Chen Y."/>
            <person name="Cai Q."/>
            <person name="Wang B."/>
            <person name="Liu B."/>
            <person name="Min J."/>
            <person name="Huang Y."/>
            <person name="Wu H."/>
            <person name="Li Z."/>
            <person name="Zhang Y."/>
            <person name="Yin Y."/>
            <person name="Song W."/>
            <person name="Jiang J."/>
            <person name="Jackson S.A."/>
            <person name="Wing R.A."/>
            <person name="Wang J."/>
            <person name="Chen M."/>
        </authorList>
    </citation>
    <scope>NUCLEOTIDE SEQUENCE [LARGE SCALE GENOMIC DNA]</scope>
    <source>
        <strain evidence="2">cv. IRGC 101232</strain>
    </source>
</reference>
<dbReference type="AlphaFoldDB" id="J3M136"/>